<comment type="similarity">
    <text evidence="2 7">Belongs to the thioredoxin family. DsbC subfamily.</text>
</comment>
<evidence type="ECO:0000313" key="11">
    <source>
        <dbReference type="Proteomes" id="UP000448199"/>
    </source>
</evidence>
<evidence type="ECO:0000256" key="4">
    <source>
        <dbReference type="ARBA" id="ARBA00022764"/>
    </source>
</evidence>
<evidence type="ECO:0000256" key="6">
    <source>
        <dbReference type="ARBA" id="ARBA00023284"/>
    </source>
</evidence>
<feature type="chain" id="PRO_5033101774" description="Thiol:disulfide interchange protein" evidence="7">
    <location>
        <begin position="30"/>
        <end position="294"/>
    </location>
</feature>
<feature type="domain" description="Thioredoxin-like fold" evidence="9">
    <location>
        <begin position="171"/>
        <end position="283"/>
    </location>
</feature>
<evidence type="ECO:0000313" key="10">
    <source>
        <dbReference type="EMBL" id="MXO47296.1"/>
    </source>
</evidence>
<comment type="subcellular location">
    <subcellularLocation>
        <location evidence="1 7">Periplasm</location>
    </subcellularLocation>
</comment>
<dbReference type="OrthoDB" id="12976at2"/>
<proteinExistence type="inferred from homology"/>
<sequence>MNYNNHRPGLKARAAHLAIHMSLALSSAAAVLTLGVSAVTAMPASAAGMASDVAQALKLRLPKTPIDAISCDTLGPWCEVVSGDTLFYIDETARYLFVGRLYDMEERRDVTAARLLELNPDLLAAGAARVASDAPAGRDETPVQAGASHVDLSSLPAAGAIHWGNLKGERLVVFSDFQCGYCQRLTAELAKAKVHVEERPISIFGAASRKISEAVLCAKDPAKALHAAYSGQALATDKTCKEAKALDANEAFAKANGFAGTPVIVRARDGAVLHGYRDAAAIRRFVAEGKGVAQ</sequence>
<comment type="caution">
    <text evidence="10">The sequence shown here is derived from an EMBL/GenBank/DDBJ whole genome shotgun (WGS) entry which is preliminary data.</text>
</comment>
<keyword evidence="6 7" id="KW-0676">Redox-active center</keyword>
<dbReference type="Gene3D" id="3.40.30.10">
    <property type="entry name" value="Glutaredoxin"/>
    <property type="match status" value="1"/>
</dbReference>
<evidence type="ECO:0000256" key="5">
    <source>
        <dbReference type="ARBA" id="ARBA00023157"/>
    </source>
</evidence>
<dbReference type="RefSeq" id="WP_160726842.1">
    <property type="nucleotide sequence ID" value="NZ_WTYC01000001.1"/>
</dbReference>
<evidence type="ECO:0000256" key="7">
    <source>
        <dbReference type="RuleBase" id="RU364038"/>
    </source>
</evidence>
<dbReference type="EMBL" id="WTYC01000001">
    <property type="protein sequence ID" value="MXO47296.1"/>
    <property type="molecule type" value="Genomic_DNA"/>
</dbReference>
<dbReference type="Proteomes" id="UP000448199">
    <property type="component" value="Unassembled WGS sequence"/>
</dbReference>
<reference evidence="10 11" key="1">
    <citation type="submission" date="2019-12" db="EMBL/GenBank/DDBJ databases">
        <title>Genomic-based taxomic classification of the family Erythrobacteraceae.</title>
        <authorList>
            <person name="Xu L."/>
        </authorList>
    </citation>
    <scope>NUCLEOTIDE SEQUENCE [LARGE SCALE GENOMIC DNA]</scope>
    <source>
        <strain evidence="10 11">DSM 17792</strain>
    </source>
</reference>
<dbReference type="SUPFAM" id="SSF52833">
    <property type="entry name" value="Thioredoxin-like"/>
    <property type="match status" value="1"/>
</dbReference>
<dbReference type="Gene3D" id="3.10.450.70">
    <property type="entry name" value="Disulphide bond isomerase, DsbC/G, N-terminal"/>
    <property type="match status" value="1"/>
</dbReference>
<protein>
    <recommendedName>
        <fullName evidence="7">Thiol:disulfide interchange protein</fullName>
    </recommendedName>
</protein>
<accession>A0A844XPA7</accession>
<dbReference type="InterPro" id="IPR051470">
    <property type="entry name" value="Thiol:disulfide_interchange"/>
</dbReference>
<keyword evidence="5" id="KW-1015">Disulfide bond</keyword>
<keyword evidence="11" id="KW-1185">Reference proteome</keyword>
<evidence type="ECO:0000256" key="1">
    <source>
        <dbReference type="ARBA" id="ARBA00004418"/>
    </source>
</evidence>
<dbReference type="InterPro" id="IPR012336">
    <property type="entry name" value="Thioredoxin-like_fold"/>
</dbReference>
<keyword evidence="4 7" id="KW-0574">Periplasm</keyword>
<dbReference type="PANTHER" id="PTHR35272:SF3">
    <property type="entry name" value="THIOL:DISULFIDE INTERCHANGE PROTEIN DSBC"/>
    <property type="match status" value="1"/>
</dbReference>
<evidence type="ECO:0000256" key="3">
    <source>
        <dbReference type="ARBA" id="ARBA00022729"/>
    </source>
</evidence>
<dbReference type="InterPro" id="IPR018950">
    <property type="entry name" value="DiS-bond_isomerase_DsbC/G_N"/>
</dbReference>
<name>A0A844XPA7_9SPHN</name>
<evidence type="ECO:0000259" key="8">
    <source>
        <dbReference type="Pfam" id="PF10411"/>
    </source>
</evidence>
<dbReference type="AlphaFoldDB" id="A0A844XPA7"/>
<organism evidence="10 11">
    <name type="scientific">Qipengyuania vulgaris</name>
    <dbReference type="NCBI Taxonomy" id="291985"/>
    <lineage>
        <taxon>Bacteria</taxon>
        <taxon>Pseudomonadati</taxon>
        <taxon>Pseudomonadota</taxon>
        <taxon>Alphaproteobacteria</taxon>
        <taxon>Sphingomonadales</taxon>
        <taxon>Erythrobacteraceae</taxon>
        <taxon>Qipengyuania</taxon>
    </lineage>
</organism>
<comment type="function">
    <text evidence="7">Required for disulfide bond formation in some periplasmic proteins. Acts by transferring its disulfide bond to other proteins and is reduced in the process.</text>
</comment>
<keyword evidence="3 7" id="KW-0732">Signal</keyword>
<evidence type="ECO:0000259" key="9">
    <source>
        <dbReference type="Pfam" id="PF13098"/>
    </source>
</evidence>
<dbReference type="InterPro" id="IPR036249">
    <property type="entry name" value="Thioredoxin-like_sf"/>
</dbReference>
<gene>
    <name evidence="10" type="ORF">GRI69_03365</name>
</gene>
<dbReference type="SUPFAM" id="SSF54423">
    <property type="entry name" value="DsbC/DsbG N-terminal domain-like"/>
    <property type="match status" value="1"/>
</dbReference>
<dbReference type="Pfam" id="PF13098">
    <property type="entry name" value="Thioredoxin_2"/>
    <property type="match status" value="1"/>
</dbReference>
<dbReference type="PANTHER" id="PTHR35272">
    <property type="entry name" value="THIOL:DISULFIDE INTERCHANGE PROTEIN DSBC-RELATED"/>
    <property type="match status" value="1"/>
</dbReference>
<dbReference type="Pfam" id="PF10411">
    <property type="entry name" value="DsbC_N"/>
    <property type="match status" value="1"/>
</dbReference>
<dbReference type="InterPro" id="IPR033954">
    <property type="entry name" value="DiS-bond_Isoase_DsbC/G"/>
</dbReference>
<feature type="signal peptide" evidence="7">
    <location>
        <begin position="1"/>
        <end position="29"/>
    </location>
</feature>
<dbReference type="InterPro" id="IPR009094">
    <property type="entry name" value="DiS-bond_isomerase_DsbC/G_N_sf"/>
</dbReference>
<evidence type="ECO:0000256" key="2">
    <source>
        <dbReference type="ARBA" id="ARBA00009813"/>
    </source>
</evidence>
<dbReference type="CDD" id="cd03020">
    <property type="entry name" value="DsbA_DsbC_DsbG"/>
    <property type="match status" value="1"/>
</dbReference>
<feature type="domain" description="Disulphide bond isomerase DsbC/G N-terminal" evidence="8">
    <location>
        <begin position="46"/>
        <end position="112"/>
    </location>
</feature>
<dbReference type="GO" id="GO:0042597">
    <property type="term" value="C:periplasmic space"/>
    <property type="evidence" value="ECO:0007669"/>
    <property type="project" value="UniProtKB-SubCell"/>
</dbReference>